<accession>A0A1W2WK00</accession>
<dbReference type="EMBL" id="EAAA01001985">
    <property type="status" value="NOT_ANNOTATED_CDS"/>
    <property type="molecule type" value="Genomic_DNA"/>
</dbReference>
<dbReference type="GO" id="GO:0051168">
    <property type="term" value="P:nuclear export"/>
    <property type="evidence" value="ECO:0000318"/>
    <property type="project" value="GO_Central"/>
</dbReference>
<keyword evidence="9" id="KW-0539">Nucleus</keyword>
<comment type="similarity">
    <text evidence="3">Belongs to the RITA family.</text>
</comment>
<sequence>MDSTNSPFTLLGKQMITPSPKTNKQRNSYRTKSSMSEADETLFGVPTRYAQQVETKRPSSGKQWDPPWVTSPTKKGAPLLWTPFDYKGFDDSLSPEGNENTRSNTKPRTPRSARTPNKYRLKKHTPTYVDETLFGSRLKDPSFQVPWSGSNNSNNNESKDISWSPDMKNLTPRPGEIIRPVCPLSVYDDPYIPPTPRDAPRSAPVIRARPGSLIKTPQKKSSKYGGVKQKLDFSDPDEKQKEELIQRALRLAQVSREAAEQNEMRLNLENARNDFTWKRPSSASTVHSQRNRPRSARMSDFQENENFLSATGVRVPLSARSDSGSRPNSARSRPSSARRSNMGGSSTDRPSWRP</sequence>
<proteinExistence type="inferred from homology"/>
<protein>
    <recommendedName>
        <fullName evidence="5">RBPJ-interacting and tubulin-associated protein 1</fullName>
    </recommendedName>
    <alternativeName>
        <fullName evidence="11">RBPJ-interacting and tubulin-associated protein</fullName>
    </alternativeName>
</protein>
<comment type="function">
    <text evidence="10">Tubulin-binding protein that acts as a negative regulator of Notch signaling pathway. Shuttles between the cytoplasm and the nucleus and mediates the nuclear export of RBPJ/RBPSUH, thereby preventing the interaction between RBPJ/RBPSUH and NICD product of Notch proteins (Notch intracellular domain), leading to down-regulate Notch-mediated transcription. May play a role in neurogenesis.</text>
</comment>
<dbReference type="GO" id="GO:0005737">
    <property type="term" value="C:cytoplasm"/>
    <property type="evidence" value="ECO:0000318"/>
    <property type="project" value="GO_Central"/>
</dbReference>
<dbReference type="GeneTree" id="ENSGT00730000114217"/>
<evidence type="ECO:0000256" key="7">
    <source>
        <dbReference type="ARBA" id="ARBA00022902"/>
    </source>
</evidence>
<comment type="subcellular location">
    <subcellularLocation>
        <location evidence="2">Cytoplasm</location>
    </subcellularLocation>
    <subcellularLocation>
        <location evidence="1">Nucleus</location>
    </subcellularLocation>
</comment>
<keyword evidence="8" id="KW-0914">Notch signaling pathway</keyword>
<feature type="compositionally biased region" description="Polar residues" evidence="12">
    <location>
        <begin position="49"/>
        <end position="62"/>
    </location>
</feature>
<evidence type="ECO:0000313" key="14">
    <source>
        <dbReference type="Proteomes" id="UP000008144"/>
    </source>
</evidence>
<dbReference type="HOGENOM" id="CLU_782927_0_0_1"/>
<feature type="region of interest" description="Disordered" evidence="12">
    <location>
        <begin position="279"/>
        <end position="354"/>
    </location>
</feature>
<evidence type="ECO:0000256" key="4">
    <source>
        <dbReference type="ARBA" id="ARBA00011667"/>
    </source>
</evidence>
<evidence type="ECO:0000256" key="2">
    <source>
        <dbReference type="ARBA" id="ARBA00004496"/>
    </source>
</evidence>
<dbReference type="Ensembl" id="ENSCINT00000020085.3">
    <property type="protein sequence ID" value="ENSCINP00000020085.3"/>
    <property type="gene ID" value="ENSCING00000009965.3"/>
</dbReference>
<dbReference type="STRING" id="7719.ENSCINP00000020085"/>
<evidence type="ECO:0000256" key="1">
    <source>
        <dbReference type="ARBA" id="ARBA00004123"/>
    </source>
</evidence>
<dbReference type="RefSeq" id="XP_002128957.1">
    <property type="nucleotide sequence ID" value="XM_002128921.5"/>
</dbReference>
<dbReference type="PANTHER" id="PTHR34917">
    <property type="entry name" value="RBPJ-INTERACTING AND TUBULIN-ASSOCIATED PROTEIN 1"/>
    <property type="match status" value="1"/>
</dbReference>
<dbReference type="OrthoDB" id="10061257at2759"/>
<dbReference type="AlphaFoldDB" id="F6R4Q7"/>
<dbReference type="PANTHER" id="PTHR34917:SF1">
    <property type="entry name" value="RBPJ-INTERACTING AND TUBULIN-ASSOCIATED PROTEIN 1"/>
    <property type="match status" value="1"/>
</dbReference>
<dbReference type="InterPro" id="IPR031418">
    <property type="entry name" value="RITA1"/>
</dbReference>
<dbReference type="GO" id="GO:0007399">
    <property type="term" value="P:nervous system development"/>
    <property type="evidence" value="ECO:0007669"/>
    <property type="project" value="UniProtKB-KW"/>
</dbReference>
<dbReference type="GO" id="GO:0007219">
    <property type="term" value="P:Notch signaling pathway"/>
    <property type="evidence" value="ECO:0007669"/>
    <property type="project" value="UniProtKB-KW"/>
</dbReference>
<keyword evidence="6" id="KW-0963">Cytoplasm</keyword>
<dbReference type="GeneID" id="100179159"/>
<evidence type="ECO:0000256" key="3">
    <source>
        <dbReference type="ARBA" id="ARBA00010906"/>
    </source>
</evidence>
<feature type="compositionally biased region" description="Polar residues" evidence="12">
    <location>
        <begin position="342"/>
        <end position="354"/>
    </location>
</feature>
<accession>F6R4Q7</accession>
<evidence type="ECO:0000256" key="5">
    <source>
        <dbReference type="ARBA" id="ARBA00014447"/>
    </source>
</evidence>
<keyword evidence="14" id="KW-1185">Reference proteome</keyword>
<evidence type="ECO:0000256" key="8">
    <source>
        <dbReference type="ARBA" id="ARBA00022976"/>
    </source>
</evidence>
<evidence type="ECO:0000313" key="13">
    <source>
        <dbReference type="Ensembl" id="ENSCINP00000020085.3"/>
    </source>
</evidence>
<evidence type="ECO:0000256" key="12">
    <source>
        <dbReference type="SAM" id="MobiDB-lite"/>
    </source>
</evidence>
<reference evidence="13" key="2">
    <citation type="journal article" date="2008" name="Genome Biol.">
        <title>Improved genome assembly and evidence-based global gene model set for the chordate Ciona intestinalis: new insight into intron and operon populations.</title>
        <authorList>
            <person name="Satou Y."/>
            <person name="Mineta K."/>
            <person name="Ogasawara M."/>
            <person name="Sasakura Y."/>
            <person name="Shoguchi E."/>
            <person name="Ueno K."/>
            <person name="Yamada L."/>
            <person name="Matsumoto J."/>
            <person name="Wasserscheid J."/>
            <person name="Dewar K."/>
            <person name="Wiley G.B."/>
            <person name="Macmil S.L."/>
            <person name="Roe B.A."/>
            <person name="Zeller R.W."/>
            <person name="Hastings K.E."/>
            <person name="Lemaire P."/>
            <person name="Lindquist E."/>
            <person name="Endo T."/>
            <person name="Hotta K."/>
            <person name="Inaba K."/>
        </authorList>
    </citation>
    <scope>NUCLEOTIDE SEQUENCE [LARGE SCALE GENOMIC DNA]</scope>
    <source>
        <strain evidence="13">wild type</strain>
    </source>
</reference>
<feature type="compositionally biased region" description="Polar residues" evidence="12">
    <location>
        <begin position="95"/>
        <end position="115"/>
    </location>
</feature>
<reference evidence="13" key="3">
    <citation type="submission" date="2025-08" db="UniProtKB">
        <authorList>
            <consortium name="Ensembl"/>
        </authorList>
    </citation>
    <scope>IDENTIFICATION</scope>
</reference>
<dbReference type="GO" id="GO:0045746">
    <property type="term" value="P:negative regulation of Notch signaling pathway"/>
    <property type="evidence" value="ECO:0000318"/>
    <property type="project" value="GO_Central"/>
</dbReference>
<dbReference type="GO" id="GO:0015631">
    <property type="term" value="F:tubulin binding"/>
    <property type="evidence" value="ECO:0000318"/>
    <property type="project" value="GO_Central"/>
</dbReference>
<feature type="compositionally biased region" description="Basic and acidic residues" evidence="12">
    <location>
        <begin position="229"/>
        <end position="239"/>
    </location>
</feature>
<dbReference type="KEGG" id="cin:100179159"/>
<dbReference type="GO" id="GO:0005634">
    <property type="term" value="C:nucleus"/>
    <property type="evidence" value="ECO:0000318"/>
    <property type="project" value="GO_Central"/>
</dbReference>
<dbReference type="InParanoid" id="F6R4Q7"/>
<reference evidence="14" key="1">
    <citation type="journal article" date="2002" name="Science">
        <title>The draft genome of Ciona intestinalis: insights into chordate and vertebrate origins.</title>
        <authorList>
            <person name="Dehal P."/>
            <person name="Satou Y."/>
            <person name="Campbell R.K."/>
            <person name="Chapman J."/>
            <person name="Degnan B."/>
            <person name="De Tomaso A."/>
            <person name="Davidson B."/>
            <person name="Di Gregorio A."/>
            <person name="Gelpke M."/>
            <person name="Goodstein D.M."/>
            <person name="Harafuji N."/>
            <person name="Hastings K.E."/>
            <person name="Ho I."/>
            <person name="Hotta K."/>
            <person name="Huang W."/>
            <person name="Kawashima T."/>
            <person name="Lemaire P."/>
            <person name="Martinez D."/>
            <person name="Meinertzhagen I.A."/>
            <person name="Necula S."/>
            <person name="Nonaka M."/>
            <person name="Putnam N."/>
            <person name="Rash S."/>
            <person name="Saiga H."/>
            <person name="Satake M."/>
            <person name="Terry A."/>
            <person name="Yamada L."/>
            <person name="Wang H.G."/>
            <person name="Awazu S."/>
            <person name="Azumi K."/>
            <person name="Boore J."/>
            <person name="Branno M."/>
            <person name="Chin-Bow S."/>
            <person name="DeSantis R."/>
            <person name="Doyle S."/>
            <person name="Francino P."/>
            <person name="Keys D.N."/>
            <person name="Haga S."/>
            <person name="Hayashi H."/>
            <person name="Hino K."/>
            <person name="Imai K.S."/>
            <person name="Inaba K."/>
            <person name="Kano S."/>
            <person name="Kobayashi K."/>
            <person name="Kobayashi M."/>
            <person name="Lee B.I."/>
            <person name="Makabe K.W."/>
            <person name="Manohar C."/>
            <person name="Matassi G."/>
            <person name="Medina M."/>
            <person name="Mochizuki Y."/>
            <person name="Mount S."/>
            <person name="Morishita T."/>
            <person name="Miura S."/>
            <person name="Nakayama A."/>
            <person name="Nishizaka S."/>
            <person name="Nomoto H."/>
            <person name="Ohta F."/>
            <person name="Oishi K."/>
            <person name="Rigoutsos I."/>
            <person name="Sano M."/>
            <person name="Sasaki A."/>
            <person name="Sasakura Y."/>
            <person name="Shoguchi E."/>
            <person name="Shin-i T."/>
            <person name="Spagnuolo A."/>
            <person name="Stainier D."/>
            <person name="Suzuki M.M."/>
            <person name="Tassy O."/>
            <person name="Takatori N."/>
            <person name="Tokuoka M."/>
            <person name="Yagi K."/>
            <person name="Yoshizaki F."/>
            <person name="Wada S."/>
            <person name="Zhang C."/>
            <person name="Hyatt P.D."/>
            <person name="Larimer F."/>
            <person name="Detter C."/>
            <person name="Doggett N."/>
            <person name="Glavina T."/>
            <person name="Hawkins T."/>
            <person name="Richardson P."/>
            <person name="Lucas S."/>
            <person name="Kohara Y."/>
            <person name="Levine M."/>
            <person name="Satoh N."/>
            <person name="Rokhsar D.S."/>
        </authorList>
    </citation>
    <scope>NUCLEOTIDE SEQUENCE [LARGE SCALE GENOMIC DNA]</scope>
</reference>
<evidence type="ECO:0000256" key="9">
    <source>
        <dbReference type="ARBA" id="ARBA00023242"/>
    </source>
</evidence>
<dbReference type="Pfam" id="PF17066">
    <property type="entry name" value="RITA"/>
    <property type="match status" value="1"/>
</dbReference>
<evidence type="ECO:0000256" key="6">
    <source>
        <dbReference type="ARBA" id="ARBA00022490"/>
    </source>
</evidence>
<evidence type="ECO:0000256" key="10">
    <source>
        <dbReference type="ARBA" id="ARBA00024957"/>
    </source>
</evidence>
<feature type="region of interest" description="Disordered" evidence="12">
    <location>
        <begin position="193"/>
        <end position="239"/>
    </location>
</feature>
<gene>
    <name evidence="13" type="primary">LOC100179159</name>
</gene>
<feature type="region of interest" description="Disordered" evidence="12">
    <location>
        <begin position="1"/>
        <end position="126"/>
    </location>
</feature>
<reference evidence="13" key="4">
    <citation type="submission" date="2025-09" db="UniProtKB">
        <authorList>
            <consortium name="Ensembl"/>
        </authorList>
    </citation>
    <scope>IDENTIFICATION</scope>
</reference>
<comment type="subunit">
    <text evidence="4">Interacts with RBPJ/RBPSUH.</text>
</comment>
<feature type="region of interest" description="Disordered" evidence="12">
    <location>
        <begin position="143"/>
        <end position="166"/>
    </location>
</feature>
<name>F6R4Q7_CIOIN</name>
<keyword evidence="7" id="KW-0524">Neurogenesis</keyword>
<feature type="compositionally biased region" description="Polar residues" evidence="12">
    <location>
        <begin position="279"/>
        <end position="288"/>
    </location>
</feature>
<dbReference type="Proteomes" id="UP000008144">
    <property type="component" value="Chromosome 4"/>
</dbReference>
<evidence type="ECO:0000256" key="11">
    <source>
        <dbReference type="ARBA" id="ARBA00031318"/>
    </source>
</evidence>
<organism evidence="13 14">
    <name type="scientific">Ciona intestinalis</name>
    <name type="common">Transparent sea squirt</name>
    <name type="synonym">Ascidia intestinalis</name>
    <dbReference type="NCBI Taxonomy" id="7719"/>
    <lineage>
        <taxon>Eukaryota</taxon>
        <taxon>Metazoa</taxon>
        <taxon>Chordata</taxon>
        <taxon>Tunicata</taxon>
        <taxon>Ascidiacea</taxon>
        <taxon>Phlebobranchia</taxon>
        <taxon>Cionidae</taxon>
        <taxon>Ciona</taxon>
    </lineage>
</organism>
<feature type="compositionally biased region" description="Low complexity" evidence="12">
    <location>
        <begin position="325"/>
        <end position="341"/>
    </location>
</feature>